<dbReference type="GO" id="GO:0008299">
    <property type="term" value="P:isoprenoid biosynthetic process"/>
    <property type="evidence" value="ECO:0007669"/>
    <property type="project" value="InterPro"/>
</dbReference>
<dbReference type="CDD" id="cd02516">
    <property type="entry name" value="CDP-ME_synthetase"/>
    <property type="match status" value="1"/>
</dbReference>
<dbReference type="Gene3D" id="3.90.550.10">
    <property type="entry name" value="Spore Coat Polysaccharide Biosynthesis Protein SpsA, Chain A"/>
    <property type="match status" value="1"/>
</dbReference>
<dbReference type="AlphaFoldDB" id="A0A315XX33"/>
<keyword evidence="2 3" id="KW-0548">Nucleotidyltransferase</keyword>
<dbReference type="InterPro" id="IPR018294">
    <property type="entry name" value="ISPD_synthase_CS"/>
</dbReference>
<dbReference type="NCBIfam" id="NF001183">
    <property type="entry name" value="PRK00155.1-3"/>
    <property type="match status" value="1"/>
</dbReference>
<dbReference type="InterPro" id="IPR034683">
    <property type="entry name" value="IspD/TarI"/>
</dbReference>
<dbReference type="FunFam" id="3.90.550.10:FF:000003">
    <property type="entry name" value="2-C-methyl-D-erythritol 4-phosphate cytidylyltransferase"/>
    <property type="match status" value="1"/>
</dbReference>
<dbReference type="InterPro" id="IPR029044">
    <property type="entry name" value="Nucleotide-diphossugar_trans"/>
</dbReference>
<protein>
    <submittedName>
        <fullName evidence="3">2-C-methyl-D-erythritol 4-phosphate cytidylyltransferase</fullName>
    </submittedName>
</protein>
<dbReference type="SUPFAM" id="SSF53448">
    <property type="entry name" value="Nucleotide-diphospho-sugar transferases"/>
    <property type="match status" value="1"/>
</dbReference>
<dbReference type="PANTHER" id="PTHR43015">
    <property type="entry name" value="D-RIBITOL-5-PHOSPHATE CYTIDYLYLTRANSFERASE"/>
    <property type="match status" value="1"/>
</dbReference>
<comment type="caution">
    <text evidence="3">The sequence shown here is derived from an EMBL/GenBank/DDBJ whole genome shotgun (WGS) entry which is preliminary data.</text>
</comment>
<dbReference type="GO" id="GO:0050518">
    <property type="term" value="F:2-C-methyl-D-erythritol 4-phosphate cytidylyltransferase activity"/>
    <property type="evidence" value="ECO:0007669"/>
    <property type="project" value="UniProtKB-ARBA"/>
</dbReference>
<proteinExistence type="predicted"/>
<dbReference type="PROSITE" id="PS01295">
    <property type="entry name" value="ISPD"/>
    <property type="match status" value="1"/>
</dbReference>
<organism evidence="3 4">
    <name type="scientific">Ruminococcus flavefaciens</name>
    <dbReference type="NCBI Taxonomy" id="1265"/>
    <lineage>
        <taxon>Bacteria</taxon>
        <taxon>Bacillati</taxon>
        <taxon>Bacillota</taxon>
        <taxon>Clostridia</taxon>
        <taxon>Eubacteriales</taxon>
        <taxon>Oscillospiraceae</taxon>
        <taxon>Ruminococcus</taxon>
    </lineage>
</organism>
<evidence type="ECO:0000313" key="3">
    <source>
        <dbReference type="EMBL" id="PWJ11787.1"/>
    </source>
</evidence>
<evidence type="ECO:0000256" key="2">
    <source>
        <dbReference type="ARBA" id="ARBA00022695"/>
    </source>
</evidence>
<dbReference type="RefSeq" id="WP_109726817.1">
    <property type="nucleotide sequence ID" value="NZ_CACVSX010000033.1"/>
</dbReference>
<evidence type="ECO:0000256" key="1">
    <source>
        <dbReference type="ARBA" id="ARBA00022679"/>
    </source>
</evidence>
<dbReference type="OrthoDB" id="9806837at2"/>
<accession>A0A315XX33</accession>
<name>A0A315XX33_RUMFL</name>
<reference evidence="3 4" key="1">
    <citation type="submission" date="2018-05" db="EMBL/GenBank/DDBJ databases">
        <title>The Hungate 1000. A catalogue of reference genomes from the rumen microbiome.</title>
        <authorList>
            <person name="Kelly W."/>
        </authorList>
    </citation>
    <scope>NUCLEOTIDE SEQUENCE [LARGE SCALE GENOMIC DNA]</scope>
    <source>
        <strain evidence="3 4">SAb67</strain>
    </source>
</reference>
<dbReference type="EMBL" id="QGDI01000008">
    <property type="protein sequence ID" value="PWJ11787.1"/>
    <property type="molecule type" value="Genomic_DNA"/>
</dbReference>
<keyword evidence="1 3" id="KW-0808">Transferase</keyword>
<evidence type="ECO:0000313" key="4">
    <source>
        <dbReference type="Proteomes" id="UP000245720"/>
    </source>
</evidence>
<dbReference type="GO" id="GO:0005829">
    <property type="term" value="C:cytosol"/>
    <property type="evidence" value="ECO:0007669"/>
    <property type="project" value="TreeGrafter"/>
</dbReference>
<gene>
    <name evidence="3" type="ORF">IE37_02049</name>
</gene>
<dbReference type="Pfam" id="PF01128">
    <property type="entry name" value="IspD"/>
    <property type="match status" value="1"/>
</dbReference>
<sequence>MSNVAVIFAGGTGQRMNSKTKPKQFLELHGKPILVYTIEHFQRHKDIDGIVLVILESWIDYCNELVEKFRLTKVRAVIAGGDTGQASICNGIKKAAELFGEDSIVLIHDGVRPLIDEATISADIECAKKNGNAITVTSAIETVSLTDDDGKICDIFERSKCCMARAPQCFVLKDIIAAHEKAAAEGNKQFIDSASMMRYYGHELYTVPGAIENIKITTPSDYYIFRAIVDAREDSQIFGL</sequence>
<dbReference type="Proteomes" id="UP000245720">
    <property type="component" value="Unassembled WGS sequence"/>
</dbReference>
<dbReference type="PANTHER" id="PTHR43015:SF1">
    <property type="entry name" value="D-RIBITOL-5-PHOSPHATE CYTIDYLYLTRANSFERASE"/>
    <property type="match status" value="1"/>
</dbReference>